<dbReference type="Gene3D" id="2.40.128.90">
    <property type="entry name" value="OMPT-like"/>
    <property type="match status" value="1"/>
</dbReference>
<keyword evidence="2" id="KW-0732">Signal</keyword>
<dbReference type="Pfam" id="PF01278">
    <property type="entry name" value="Omptin"/>
    <property type="match status" value="1"/>
</dbReference>
<name>A0A4R6EEE6_SCAGO</name>
<organism evidence="3 4">
    <name type="scientific">Scandinavium goeteborgense</name>
    <dbReference type="NCBI Taxonomy" id="1851514"/>
    <lineage>
        <taxon>Bacteria</taxon>
        <taxon>Pseudomonadati</taxon>
        <taxon>Pseudomonadota</taxon>
        <taxon>Gammaproteobacteria</taxon>
        <taxon>Enterobacterales</taxon>
        <taxon>Enterobacteriaceae</taxon>
        <taxon>Scandinavium</taxon>
    </lineage>
</organism>
<evidence type="ECO:0000313" key="4">
    <source>
        <dbReference type="Proteomes" id="UP000295530"/>
    </source>
</evidence>
<accession>A0A4R6EEE6</accession>
<sequence length="319" mass="35631">MKTKAVVCGVAIICSTPAWAVDYLSGQEKQYIYDGLSLTTSLGYMGGESREYIYDQGRQLSRLDWKMKNAAILKMEANYDILPWLSINAAGWTSLAAGSGTLRDRDWQDLHSTNNTDTSFSSATLNEANEYDLSLRGWIFNSENYKAGIIAGYQESRFSMTAKGGTYDYAGTDANDTYDPNLPRVQGAFPANQSVVGYKQTYRAPYLGLIGKYAINDFEFNALMKYSHWVDGKDNDNHYLNNATSAINTSSAELWAGQINAGYWVTPQAKVFTEADYTYYPNKKGKIEQWDNDGYQSASSGGGIQNRNWTITAGLQYLW</sequence>
<feature type="chain" id="PRO_5020645321" evidence="2">
    <location>
        <begin position="21"/>
        <end position="319"/>
    </location>
</feature>
<dbReference type="InterPro" id="IPR020080">
    <property type="entry name" value="OM_adhesin/peptidase_omptin"/>
</dbReference>
<evidence type="ECO:0000256" key="1">
    <source>
        <dbReference type="PIRSR" id="PIRSR001522-1"/>
    </source>
</evidence>
<feature type="signal peptide" evidence="2">
    <location>
        <begin position="1"/>
        <end position="20"/>
    </location>
</feature>
<feature type="active site" evidence="1">
    <location>
        <position position="106"/>
    </location>
</feature>
<dbReference type="RefSeq" id="WP_133461694.1">
    <property type="nucleotide sequence ID" value="NZ_SNVX01000010.1"/>
</dbReference>
<dbReference type="EMBL" id="SNVX01000010">
    <property type="protein sequence ID" value="TDN56622.1"/>
    <property type="molecule type" value="Genomic_DNA"/>
</dbReference>
<feature type="active site" evidence="1">
    <location>
        <position position="238"/>
    </location>
</feature>
<dbReference type="Proteomes" id="UP000295530">
    <property type="component" value="Unassembled WGS sequence"/>
</dbReference>
<feature type="active site" evidence="1">
    <location>
        <position position="236"/>
    </location>
</feature>
<dbReference type="PIRSF" id="PIRSF001522">
    <property type="entry name" value="Peptidase_A26"/>
    <property type="match status" value="1"/>
</dbReference>
<evidence type="ECO:0000256" key="2">
    <source>
        <dbReference type="SAM" id="SignalP"/>
    </source>
</evidence>
<keyword evidence="4" id="KW-1185">Reference proteome</keyword>
<dbReference type="InterPro" id="IPR053724">
    <property type="entry name" value="OMP_A26_sf"/>
</dbReference>
<comment type="caution">
    <text evidence="3">The sequence shown here is derived from an EMBL/GenBank/DDBJ whole genome shotgun (WGS) entry which is preliminary data.</text>
</comment>
<dbReference type="AlphaFoldDB" id="A0A4R6EEE6"/>
<reference evidence="3 4" key="1">
    <citation type="submission" date="2019-03" db="EMBL/GenBank/DDBJ databases">
        <title>Genomic analyses of the natural microbiome of Caenorhabditis elegans.</title>
        <authorList>
            <person name="Samuel B."/>
        </authorList>
    </citation>
    <scope>NUCLEOTIDE SEQUENCE [LARGE SCALE GENOMIC DNA]</scope>
    <source>
        <strain evidence="3 4">BIGb0156</strain>
    </source>
</reference>
<feature type="active site" evidence="1">
    <location>
        <position position="104"/>
    </location>
</feature>
<dbReference type="GO" id="GO:0004190">
    <property type="term" value="F:aspartic-type endopeptidase activity"/>
    <property type="evidence" value="ECO:0007669"/>
    <property type="project" value="InterPro"/>
</dbReference>
<proteinExistence type="predicted"/>
<dbReference type="GO" id="GO:0009279">
    <property type="term" value="C:cell outer membrane"/>
    <property type="evidence" value="ECO:0007669"/>
    <property type="project" value="InterPro"/>
</dbReference>
<protein>
    <submittedName>
        <fullName evidence="3">Plasminogen activator Pla</fullName>
    </submittedName>
</protein>
<dbReference type="InterPro" id="IPR000036">
    <property type="entry name" value="Peptidase_A26_omptin"/>
</dbReference>
<evidence type="ECO:0000313" key="3">
    <source>
        <dbReference type="EMBL" id="TDN56622.1"/>
    </source>
</evidence>
<gene>
    <name evidence="3" type="ORF">EC847_110127</name>
</gene>
<dbReference type="PRINTS" id="PR00482">
    <property type="entry name" value="OMPTIN"/>
</dbReference>
<dbReference type="OrthoDB" id="2112810at2"/>
<dbReference type="SUPFAM" id="SSF69917">
    <property type="entry name" value="OMPT-like"/>
    <property type="match status" value="1"/>
</dbReference>
<dbReference type="GO" id="GO:0006508">
    <property type="term" value="P:proteolysis"/>
    <property type="evidence" value="ECO:0007669"/>
    <property type="project" value="InterPro"/>
</dbReference>